<protein>
    <submittedName>
        <fullName evidence="3">SCP domain-containing protein</fullName>
    </submittedName>
</protein>
<evidence type="ECO:0000259" key="1">
    <source>
        <dbReference type="SMART" id="SM00198"/>
    </source>
</evidence>
<dbReference type="SUPFAM" id="SSF55797">
    <property type="entry name" value="PR-1-like"/>
    <property type="match status" value="1"/>
</dbReference>
<proteinExistence type="predicted"/>
<dbReference type="PANTHER" id="PTHR10334">
    <property type="entry name" value="CYSTEINE-RICH SECRETORY PROTEIN-RELATED"/>
    <property type="match status" value="1"/>
</dbReference>
<evidence type="ECO:0000313" key="3">
    <source>
        <dbReference type="WBParaSite" id="PTRK_0000944700.1"/>
    </source>
</evidence>
<dbReference type="PRINTS" id="PR00838">
    <property type="entry name" value="V5ALLERGEN"/>
</dbReference>
<accession>A0A0N4ZLS3</accession>
<dbReference type="FunFam" id="3.40.33.10:FF:000002">
    <property type="entry name" value="Golgi-associated plant pathogenesis-related protein 1"/>
    <property type="match status" value="1"/>
</dbReference>
<dbReference type="AlphaFoldDB" id="A0A0N4ZLS3"/>
<dbReference type="SMART" id="SM00198">
    <property type="entry name" value="SCP"/>
    <property type="match status" value="1"/>
</dbReference>
<dbReference type="PRINTS" id="PR00837">
    <property type="entry name" value="V5TPXLIKE"/>
</dbReference>
<dbReference type="WBParaSite" id="PTRK_0000944700.1">
    <property type="protein sequence ID" value="PTRK_0000944700.1"/>
    <property type="gene ID" value="PTRK_0000944700"/>
</dbReference>
<dbReference type="GO" id="GO:0005576">
    <property type="term" value="C:extracellular region"/>
    <property type="evidence" value="ECO:0007669"/>
    <property type="project" value="InterPro"/>
</dbReference>
<dbReference type="InterPro" id="IPR034113">
    <property type="entry name" value="SCP_GAPR1-like"/>
</dbReference>
<dbReference type="InterPro" id="IPR018244">
    <property type="entry name" value="Allrgn_V5/Tpx1_CS"/>
</dbReference>
<dbReference type="PROSITE" id="PS01009">
    <property type="entry name" value="CRISP_1"/>
    <property type="match status" value="1"/>
</dbReference>
<dbReference type="Proteomes" id="UP000038045">
    <property type="component" value="Unplaced"/>
</dbReference>
<reference evidence="3" key="1">
    <citation type="submission" date="2017-02" db="UniProtKB">
        <authorList>
            <consortium name="WormBaseParasite"/>
        </authorList>
    </citation>
    <scope>IDENTIFICATION</scope>
</reference>
<name>A0A0N4ZLS3_PARTI</name>
<dbReference type="InterPro" id="IPR002413">
    <property type="entry name" value="V5_allergen-like"/>
</dbReference>
<organism evidence="2 3">
    <name type="scientific">Parastrongyloides trichosuri</name>
    <name type="common">Possum-specific nematode worm</name>
    <dbReference type="NCBI Taxonomy" id="131310"/>
    <lineage>
        <taxon>Eukaryota</taxon>
        <taxon>Metazoa</taxon>
        <taxon>Ecdysozoa</taxon>
        <taxon>Nematoda</taxon>
        <taxon>Chromadorea</taxon>
        <taxon>Rhabditida</taxon>
        <taxon>Tylenchina</taxon>
        <taxon>Panagrolaimomorpha</taxon>
        <taxon>Strongyloidoidea</taxon>
        <taxon>Strongyloididae</taxon>
        <taxon>Parastrongyloides</taxon>
    </lineage>
</organism>
<dbReference type="InterPro" id="IPR035940">
    <property type="entry name" value="CAP_sf"/>
</dbReference>
<dbReference type="Pfam" id="PF00188">
    <property type="entry name" value="CAP"/>
    <property type="match status" value="1"/>
</dbReference>
<feature type="domain" description="SCP" evidence="1">
    <location>
        <begin position="31"/>
        <end position="161"/>
    </location>
</feature>
<dbReference type="InterPro" id="IPR014044">
    <property type="entry name" value="CAP_dom"/>
</dbReference>
<sequence>MFRLLIKIQSKPFILLFVITSKDKLKLKFNSTFKFYDETNCYREGHQADPLEIDNDLQAQAQAYADKLLSDDQGLIHSDSGGAYGENLAWVSDESIADTSVKMWYDENADYDYSSPGFSGDTGHFTQLVWKGSQKVGCGIASGSGGVYTVCQYKPPGNYEGEFEDNVLPDENGSPEC</sequence>
<keyword evidence="2" id="KW-1185">Reference proteome</keyword>
<dbReference type="Gene3D" id="3.40.33.10">
    <property type="entry name" value="CAP"/>
    <property type="match status" value="1"/>
</dbReference>
<dbReference type="InterPro" id="IPR001283">
    <property type="entry name" value="CRISP-related"/>
</dbReference>
<evidence type="ECO:0000313" key="2">
    <source>
        <dbReference type="Proteomes" id="UP000038045"/>
    </source>
</evidence>
<dbReference type="CDD" id="cd05382">
    <property type="entry name" value="CAP_GAPR1-like"/>
    <property type="match status" value="1"/>
</dbReference>
<dbReference type="STRING" id="131310.A0A0N4ZLS3"/>